<dbReference type="NCBIfam" id="TIGR02937">
    <property type="entry name" value="sigma70-ECF"/>
    <property type="match status" value="1"/>
</dbReference>
<evidence type="ECO:0000256" key="5">
    <source>
        <dbReference type="ARBA" id="ARBA00023163"/>
    </source>
</evidence>
<evidence type="ECO:0000256" key="1">
    <source>
        <dbReference type="ARBA" id="ARBA00010641"/>
    </source>
</evidence>
<dbReference type="InterPro" id="IPR036388">
    <property type="entry name" value="WH-like_DNA-bd_sf"/>
</dbReference>
<feature type="region of interest" description="Disordered" evidence="6">
    <location>
        <begin position="83"/>
        <end position="105"/>
    </location>
</feature>
<sequence>MAGGDWTEFEEFVAVCGPRLLRSAWFLTGDRHLAEDLLQSALARVWPKWGRIAEENPEAYVRRTLVHLHASWWRRHWRREVPHSEVPEPSSRGGPAGSPPQVGEVDQGRTIIGLLRLLPRRQREVVVLRYLEDLSVEQTAAVLGCSTGTVKSQASKALNTLRTRLPGLDAGLVPAPEPVRGRAAPK</sequence>
<dbReference type="InterPro" id="IPR007627">
    <property type="entry name" value="RNA_pol_sigma70_r2"/>
</dbReference>
<proteinExistence type="inferred from homology"/>
<evidence type="ECO:0000259" key="7">
    <source>
        <dbReference type="Pfam" id="PF04542"/>
    </source>
</evidence>
<feature type="domain" description="RNA polymerase sigma-70 region 2" evidence="7">
    <location>
        <begin position="16"/>
        <end position="79"/>
    </location>
</feature>
<dbReference type="Pfam" id="PF08281">
    <property type="entry name" value="Sigma70_r4_2"/>
    <property type="match status" value="1"/>
</dbReference>
<dbReference type="InterPro" id="IPR014325">
    <property type="entry name" value="RNA_pol_sigma-E_actinobac"/>
</dbReference>
<dbReference type="GO" id="GO:0016987">
    <property type="term" value="F:sigma factor activity"/>
    <property type="evidence" value="ECO:0007669"/>
    <property type="project" value="UniProtKB-KW"/>
</dbReference>
<name>A0A3M8SD84_9ACTN</name>
<dbReference type="Pfam" id="PF04542">
    <property type="entry name" value="Sigma70_r2"/>
    <property type="match status" value="1"/>
</dbReference>
<organism evidence="9 10">
    <name type="scientific">Streptomyces botrytidirepellens</name>
    <dbReference type="NCBI Taxonomy" id="2486417"/>
    <lineage>
        <taxon>Bacteria</taxon>
        <taxon>Bacillati</taxon>
        <taxon>Actinomycetota</taxon>
        <taxon>Actinomycetes</taxon>
        <taxon>Kitasatosporales</taxon>
        <taxon>Streptomycetaceae</taxon>
        <taxon>Streptomyces</taxon>
    </lineage>
</organism>
<accession>A0A3M8SD84</accession>
<dbReference type="Proteomes" id="UP000275401">
    <property type="component" value="Unassembled WGS sequence"/>
</dbReference>
<evidence type="ECO:0000259" key="8">
    <source>
        <dbReference type="Pfam" id="PF08281"/>
    </source>
</evidence>
<dbReference type="InterPro" id="IPR039425">
    <property type="entry name" value="RNA_pol_sigma-70-like"/>
</dbReference>
<dbReference type="InterPro" id="IPR014284">
    <property type="entry name" value="RNA_pol_sigma-70_dom"/>
</dbReference>
<evidence type="ECO:0000256" key="6">
    <source>
        <dbReference type="SAM" id="MobiDB-lite"/>
    </source>
</evidence>
<evidence type="ECO:0000313" key="9">
    <source>
        <dbReference type="EMBL" id="RNF79211.1"/>
    </source>
</evidence>
<dbReference type="PANTHER" id="PTHR43133">
    <property type="entry name" value="RNA POLYMERASE ECF-TYPE SIGMA FACTO"/>
    <property type="match status" value="1"/>
</dbReference>
<evidence type="ECO:0000256" key="2">
    <source>
        <dbReference type="ARBA" id="ARBA00023015"/>
    </source>
</evidence>
<dbReference type="Gene3D" id="1.10.10.10">
    <property type="entry name" value="Winged helix-like DNA-binding domain superfamily/Winged helix DNA-binding domain"/>
    <property type="match status" value="1"/>
</dbReference>
<dbReference type="NCBIfam" id="TIGR02983">
    <property type="entry name" value="SigE-fam_strep"/>
    <property type="match status" value="1"/>
</dbReference>
<comment type="similarity">
    <text evidence="1">Belongs to the sigma-70 factor family. ECF subfamily.</text>
</comment>
<dbReference type="AlphaFoldDB" id="A0A3M8SD84"/>
<dbReference type="InterPro" id="IPR013249">
    <property type="entry name" value="RNA_pol_sigma70_r4_t2"/>
</dbReference>
<evidence type="ECO:0000256" key="4">
    <source>
        <dbReference type="ARBA" id="ARBA00023125"/>
    </source>
</evidence>
<dbReference type="PANTHER" id="PTHR43133:SF50">
    <property type="entry name" value="ECF RNA POLYMERASE SIGMA FACTOR SIGM"/>
    <property type="match status" value="1"/>
</dbReference>
<keyword evidence="5" id="KW-0804">Transcription</keyword>
<comment type="caution">
    <text evidence="9">The sequence shown here is derived from an EMBL/GenBank/DDBJ whole genome shotgun (WGS) entry which is preliminary data.</text>
</comment>
<evidence type="ECO:0000313" key="10">
    <source>
        <dbReference type="Proteomes" id="UP000275401"/>
    </source>
</evidence>
<dbReference type="InterPro" id="IPR013324">
    <property type="entry name" value="RNA_pol_sigma_r3/r4-like"/>
</dbReference>
<keyword evidence="3" id="KW-0731">Sigma factor</keyword>
<dbReference type="RefSeq" id="WP_123108484.1">
    <property type="nucleotide sequence ID" value="NZ_RIBZ01000877.1"/>
</dbReference>
<dbReference type="Gene3D" id="1.10.1740.10">
    <property type="match status" value="1"/>
</dbReference>
<protein>
    <submittedName>
        <fullName evidence="9">SigE family RNA polymerase sigma factor</fullName>
    </submittedName>
</protein>
<dbReference type="SUPFAM" id="SSF88946">
    <property type="entry name" value="Sigma2 domain of RNA polymerase sigma factors"/>
    <property type="match status" value="1"/>
</dbReference>
<dbReference type="InterPro" id="IPR013325">
    <property type="entry name" value="RNA_pol_sigma_r2"/>
</dbReference>
<reference evidence="9 10" key="1">
    <citation type="submission" date="2018-11" db="EMBL/GenBank/DDBJ databases">
        <title>The Potential of Streptomyces as Biocontrol Agents against the Tomato grey mould, Botrytis cinerea (Gray mold) Frontiers in Microbiology.</title>
        <authorList>
            <person name="Li D."/>
        </authorList>
    </citation>
    <scope>NUCLEOTIDE SEQUENCE [LARGE SCALE GENOMIC DNA]</scope>
    <source>
        <strain evidence="9 10">NEAU-LD23</strain>
    </source>
</reference>
<dbReference type="EMBL" id="RIBZ01000877">
    <property type="protein sequence ID" value="RNF79211.1"/>
    <property type="molecule type" value="Genomic_DNA"/>
</dbReference>
<keyword evidence="2" id="KW-0805">Transcription regulation</keyword>
<dbReference type="GO" id="GO:0003677">
    <property type="term" value="F:DNA binding"/>
    <property type="evidence" value="ECO:0007669"/>
    <property type="project" value="UniProtKB-KW"/>
</dbReference>
<gene>
    <name evidence="9" type="ORF">EEJ42_48340</name>
</gene>
<dbReference type="SUPFAM" id="SSF88659">
    <property type="entry name" value="Sigma3 and sigma4 domains of RNA polymerase sigma factors"/>
    <property type="match status" value="1"/>
</dbReference>
<keyword evidence="4" id="KW-0238">DNA-binding</keyword>
<dbReference type="CDD" id="cd06171">
    <property type="entry name" value="Sigma70_r4"/>
    <property type="match status" value="1"/>
</dbReference>
<keyword evidence="10" id="KW-1185">Reference proteome</keyword>
<dbReference type="GO" id="GO:0006352">
    <property type="term" value="P:DNA-templated transcription initiation"/>
    <property type="evidence" value="ECO:0007669"/>
    <property type="project" value="InterPro"/>
</dbReference>
<feature type="domain" description="RNA polymerase sigma factor 70 region 4 type 2" evidence="8">
    <location>
        <begin position="112"/>
        <end position="161"/>
    </location>
</feature>
<evidence type="ECO:0000256" key="3">
    <source>
        <dbReference type="ARBA" id="ARBA00023082"/>
    </source>
</evidence>